<dbReference type="EMBL" id="BAABJZ010000023">
    <property type="protein sequence ID" value="GAA4882390.1"/>
    <property type="molecule type" value="Genomic_DNA"/>
</dbReference>
<keyword evidence="4" id="KW-1185">Reference proteome</keyword>
<proteinExistence type="inferred from homology"/>
<gene>
    <name evidence="3" type="ORF">GCM10023333_15680</name>
</gene>
<organism evidence="3 4">
    <name type="scientific">Ferrimonas pelagia</name>
    <dbReference type="NCBI Taxonomy" id="1177826"/>
    <lineage>
        <taxon>Bacteria</taxon>
        <taxon>Pseudomonadati</taxon>
        <taxon>Pseudomonadota</taxon>
        <taxon>Gammaproteobacteria</taxon>
        <taxon>Alteromonadales</taxon>
        <taxon>Ferrimonadaceae</taxon>
        <taxon>Ferrimonas</taxon>
    </lineage>
</organism>
<evidence type="ECO:0000256" key="2">
    <source>
        <dbReference type="PROSITE-ProRule" id="PRU01282"/>
    </source>
</evidence>
<dbReference type="InterPro" id="IPR036249">
    <property type="entry name" value="Thioredoxin-like_sf"/>
</dbReference>
<evidence type="ECO:0000313" key="3">
    <source>
        <dbReference type="EMBL" id="GAA4882390.1"/>
    </source>
</evidence>
<dbReference type="InterPro" id="IPR006504">
    <property type="entry name" value="Tscrpt_reg_Spx/MgsR"/>
</dbReference>
<comment type="similarity">
    <text evidence="1 2">Belongs to the ArsC family.</text>
</comment>
<protein>
    <submittedName>
        <fullName evidence="3">ArsC family reductase</fullName>
    </submittedName>
</protein>
<comment type="caution">
    <text evidence="3">The sequence shown here is derived from an EMBL/GenBank/DDBJ whole genome shotgun (WGS) entry which is preliminary data.</text>
</comment>
<accession>A0ABP9EPU0</accession>
<dbReference type="Gene3D" id="3.40.30.10">
    <property type="entry name" value="Glutaredoxin"/>
    <property type="match status" value="1"/>
</dbReference>
<evidence type="ECO:0000313" key="4">
    <source>
        <dbReference type="Proteomes" id="UP001499988"/>
    </source>
</evidence>
<name>A0ABP9EPU0_9GAMM</name>
<dbReference type="PANTHER" id="PTHR30041:SF8">
    <property type="entry name" value="PROTEIN YFFB"/>
    <property type="match status" value="1"/>
</dbReference>
<dbReference type="NCBIfam" id="TIGR01617">
    <property type="entry name" value="arsC_related"/>
    <property type="match status" value="1"/>
</dbReference>
<reference evidence="4" key="1">
    <citation type="journal article" date="2019" name="Int. J. Syst. Evol. Microbiol.">
        <title>The Global Catalogue of Microorganisms (GCM) 10K type strain sequencing project: providing services to taxonomists for standard genome sequencing and annotation.</title>
        <authorList>
            <consortium name="The Broad Institute Genomics Platform"/>
            <consortium name="The Broad Institute Genome Sequencing Center for Infectious Disease"/>
            <person name="Wu L."/>
            <person name="Ma J."/>
        </authorList>
    </citation>
    <scope>NUCLEOTIDE SEQUENCE [LARGE SCALE GENOMIC DNA]</scope>
    <source>
        <strain evidence="4">JCM 18401</strain>
    </source>
</reference>
<dbReference type="PROSITE" id="PS51353">
    <property type="entry name" value="ARSC"/>
    <property type="match status" value="1"/>
</dbReference>
<dbReference type="PANTHER" id="PTHR30041">
    <property type="entry name" value="ARSENATE REDUCTASE"/>
    <property type="match status" value="1"/>
</dbReference>
<dbReference type="Proteomes" id="UP001499988">
    <property type="component" value="Unassembled WGS sequence"/>
</dbReference>
<dbReference type="NCBIfam" id="NF008107">
    <property type="entry name" value="PRK10853.1"/>
    <property type="match status" value="1"/>
</dbReference>
<dbReference type="InterPro" id="IPR006660">
    <property type="entry name" value="Arsenate_reductase-like"/>
</dbReference>
<dbReference type="Pfam" id="PF03960">
    <property type="entry name" value="ArsC"/>
    <property type="match status" value="1"/>
</dbReference>
<dbReference type="CDD" id="cd03035">
    <property type="entry name" value="ArsC_Yffb"/>
    <property type="match status" value="1"/>
</dbReference>
<sequence>MILYGIKTCDTVRKARKYLEQQQWKHQYHDFRIDGLDEAKVAHWLSLVGHQVLLNTRSTSWRALTDEQKQTMDNDKAKALILANPTLIKRPVLESANHILVGFKAADYDRWITQYGA</sequence>
<dbReference type="SUPFAM" id="SSF52833">
    <property type="entry name" value="Thioredoxin-like"/>
    <property type="match status" value="1"/>
</dbReference>
<dbReference type="RefSeq" id="WP_345334798.1">
    <property type="nucleotide sequence ID" value="NZ_BAABJZ010000023.1"/>
</dbReference>
<evidence type="ECO:0000256" key="1">
    <source>
        <dbReference type="ARBA" id="ARBA00007198"/>
    </source>
</evidence>